<organism evidence="10 11">
    <name type="scientific">Candidatus Desulfacyla euxinica</name>
    <dbReference type="NCBI Taxonomy" id="2841693"/>
    <lineage>
        <taxon>Bacteria</taxon>
        <taxon>Deltaproteobacteria</taxon>
        <taxon>Candidatus Desulfacyla</taxon>
    </lineage>
</organism>
<evidence type="ECO:0000256" key="3">
    <source>
        <dbReference type="ARBA" id="ARBA00022505"/>
    </source>
</evidence>
<dbReference type="PROSITE" id="PS51669">
    <property type="entry name" value="4FE4S_MOW_BIS_MGD"/>
    <property type="match status" value="1"/>
</dbReference>
<dbReference type="PANTHER" id="PTHR43742:SF9">
    <property type="entry name" value="TETRATHIONATE REDUCTASE SUBUNIT A"/>
    <property type="match status" value="1"/>
</dbReference>
<name>A0A8J6N156_9DELT</name>
<dbReference type="EMBL" id="JACNJD010000273">
    <property type="protein sequence ID" value="MBC8178331.1"/>
    <property type="molecule type" value="Genomic_DNA"/>
</dbReference>
<evidence type="ECO:0000259" key="9">
    <source>
        <dbReference type="PROSITE" id="PS51669"/>
    </source>
</evidence>
<comment type="caution">
    <text evidence="10">The sequence shown here is derived from an EMBL/GenBank/DDBJ whole genome shotgun (WGS) entry which is preliminary data.</text>
</comment>
<keyword evidence="8" id="KW-0411">Iron-sulfur</keyword>
<dbReference type="Pfam" id="PF00384">
    <property type="entry name" value="Molybdopterin"/>
    <property type="match status" value="1"/>
</dbReference>
<comment type="similarity">
    <text evidence="1">Belongs to the prokaryotic molybdopterin-containing oxidoreductase family.</text>
</comment>
<dbReference type="SMART" id="SM00926">
    <property type="entry name" value="Molybdop_Fe4S4"/>
    <property type="match status" value="1"/>
</dbReference>
<dbReference type="Proteomes" id="UP000650524">
    <property type="component" value="Unassembled WGS sequence"/>
</dbReference>
<keyword evidence="2" id="KW-0004">4Fe-4S</keyword>
<reference evidence="10 11" key="1">
    <citation type="submission" date="2020-08" db="EMBL/GenBank/DDBJ databases">
        <title>Bridging the membrane lipid divide: bacteria of the FCB group superphylum have the potential to synthesize archaeal ether lipids.</title>
        <authorList>
            <person name="Villanueva L."/>
            <person name="Von Meijenfeldt F.A.B."/>
            <person name="Westbye A.B."/>
            <person name="Yadav S."/>
            <person name="Hopmans E.C."/>
            <person name="Dutilh B.E."/>
            <person name="Sinninghe Damste J.S."/>
        </authorList>
    </citation>
    <scope>NUCLEOTIDE SEQUENCE [LARGE SCALE GENOMIC DNA]</scope>
    <source>
        <strain evidence="10">NIOZ-UU27</strain>
    </source>
</reference>
<dbReference type="GO" id="GO:0046872">
    <property type="term" value="F:metal ion binding"/>
    <property type="evidence" value="ECO:0007669"/>
    <property type="project" value="UniProtKB-KW"/>
</dbReference>
<evidence type="ECO:0000313" key="10">
    <source>
        <dbReference type="EMBL" id="MBC8178331.1"/>
    </source>
</evidence>
<keyword evidence="5" id="KW-0732">Signal</keyword>
<evidence type="ECO:0000256" key="5">
    <source>
        <dbReference type="ARBA" id="ARBA00022729"/>
    </source>
</evidence>
<keyword evidence="3" id="KW-0500">Molybdenum</keyword>
<evidence type="ECO:0000256" key="2">
    <source>
        <dbReference type="ARBA" id="ARBA00022485"/>
    </source>
</evidence>
<dbReference type="InterPro" id="IPR009010">
    <property type="entry name" value="Asp_de-COase-like_dom_sf"/>
</dbReference>
<gene>
    <name evidence="10" type="ORF">H8E19_13075</name>
</gene>
<proteinExistence type="inferred from homology"/>
<evidence type="ECO:0000256" key="7">
    <source>
        <dbReference type="ARBA" id="ARBA00023004"/>
    </source>
</evidence>
<dbReference type="InterPro" id="IPR050612">
    <property type="entry name" value="Prok_Mopterin_Oxidored"/>
</dbReference>
<dbReference type="GO" id="GO:0051539">
    <property type="term" value="F:4 iron, 4 sulfur cluster binding"/>
    <property type="evidence" value="ECO:0007669"/>
    <property type="project" value="UniProtKB-KW"/>
</dbReference>
<evidence type="ECO:0000313" key="11">
    <source>
        <dbReference type="Proteomes" id="UP000650524"/>
    </source>
</evidence>
<dbReference type="Gene3D" id="2.20.25.90">
    <property type="entry name" value="ADC-like domains"/>
    <property type="match status" value="1"/>
</dbReference>
<dbReference type="Pfam" id="PF04879">
    <property type="entry name" value="Molybdop_Fe4S4"/>
    <property type="match status" value="1"/>
</dbReference>
<keyword evidence="6" id="KW-0560">Oxidoreductase</keyword>
<dbReference type="InterPro" id="IPR027467">
    <property type="entry name" value="MopterinOxRdtase_cofactor_BS"/>
</dbReference>
<dbReference type="Pfam" id="PF01568">
    <property type="entry name" value="Molydop_binding"/>
    <property type="match status" value="1"/>
</dbReference>
<evidence type="ECO:0000256" key="6">
    <source>
        <dbReference type="ARBA" id="ARBA00023002"/>
    </source>
</evidence>
<dbReference type="InterPro" id="IPR006656">
    <property type="entry name" value="Mopterin_OxRdtase"/>
</dbReference>
<evidence type="ECO:0000256" key="8">
    <source>
        <dbReference type="ARBA" id="ARBA00023014"/>
    </source>
</evidence>
<dbReference type="AlphaFoldDB" id="A0A8J6N156"/>
<dbReference type="Gene3D" id="3.40.50.740">
    <property type="match status" value="1"/>
</dbReference>
<evidence type="ECO:0000256" key="4">
    <source>
        <dbReference type="ARBA" id="ARBA00022723"/>
    </source>
</evidence>
<keyword evidence="4" id="KW-0479">Metal-binding</keyword>
<dbReference type="PANTHER" id="PTHR43742">
    <property type="entry name" value="TRIMETHYLAMINE-N-OXIDE REDUCTASE"/>
    <property type="match status" value="1"/>
</dbReference>
<keyword evidence="7" id="KW-0408">Iron</keyword>
<dbReference type="Gene3D" id="3.40.228.10">
    <property type="entry name" value="Dimethylsulfoxide Reductase, domain 2"/>
    <property type="match status" value="1"/>
</dbReference>
<dbReference type="InterPro" id="IPR006963">
    <property type="entry name" value="Mopterin_OxRdtase_4Fe-4S_dom"/>
</dbReference>
<dbReference type="PROSITE" id="PS00551">
    <property type="entry name" value="MOLYBDOPTERIN_PROK_1"/>
    <property type="match status" value="1"/>
</dbReference>
<feature type="domain" description="4Fe-4S Mo/W bis-MGD-type" evidence="9">
    <location>
        <begin position="2"/>
        <end position="58"/>
    </location>
</feature>
<sequence length="700" mass="79020">MEREIYSLCFMCSVRCPIRVIVEDDQVKWIEGSPHVEGIEGSLCPRGAAGIAHLYDHERVRSPMIRSGPRGSGQWRKATWEEALDHVGEKLREIINKNGGHSVAFGERTQLATHVSKTFMKTLGSPNHFTHDALCKGSVNTAARSLFGYTDGQIGIDYKNVRHLVLYGRNLFEAIEVKAVNAFSEAMENGAKLTYIDPRVTVTATKANRYWMIRPGTDLALNYALIHVILRENLYDGVYVNRWVIGLDPLHNFVQPYTPKWAETETGISAREIVDLAREMSRDKPSVVFHYGYRGANHTNEIHMRRSIFILNALVGSVEATGGLFFKKEPGEVGGKPARKLTEQSFPEIKAPRFDKVGTPDFPLPDPSHGVGQMLPKAILNEDPYPIKALFCYRFDPLMSIPDTNTTKKALEKLDLIVAIDTNYSDIAWYSDVILPESTYLERMDCVQQANGLKPQMFLRHQAATPRYDTWPGAIILKQLGERLGNGEYFPYETMEDLVQWQLEVTGFHLEDFRKTGFVAYTEKKIFWDRKDSIKFKTPSGKIEFVSSMLENAGFDSFPVYKTVPSPPEDQFRLTVGRCALHTHVSTQNNPYLNELAPENLLWINSKRSEKLGIRNGDLVEISSNHGSGQMKVFVTDLIQPEAVFMLHGYGHESQLAARSFRKGMSDAVLMENVSDLIGGSPALHHTFVTVKRIEKDMRG</sequence>
<dbReference type="Gene3D" id="2.40.40.20">
    <property type="match status" value="1"/>
</dbReference>
<dbReference type="Gene3D" id="3.30.2070.10">
    <property type="entry name" value="Formate dehydrogenase/DMSO reductase"/>
    <property type="match status" value="1"/>
</dbReference>
<dbReference type="GO" id="GO:0016491">
    <property type="term" value="F:oxidoreductase activity"/>
    <property type="evidence" value="ECO:0007669"/>
    <property type="project" value="UniProtKB-KW"/>
</dbReference>
<evidence type="ECO:0000256" key="1">
    <source>
        <dbReference type="ARBA" id="ARBA00010312"/>
    </source>
</evidence>
<accession>A0A8J6N156</accession>
<dbReference type="InterPro" id="IPR006657">
    <property type="entry name" value="MoPterin_dinucl-bd_dom"/>
</dbReference>
<dbReference type="CDD" id="cd02778">
    <property type="entry name" value="MopB_CT_Thiosulfate-R-like"/>
    <property type="match status" value="1"/>
</dbReference>
<dbReference type="SUPFAM" id="SSF50692">
    <property type="entry name" value="ADC-like"/>
    <property type="match status" value="1"/>
</dbReference>
<dbReference type="SUPFAM" id="SSF53706">
    <property type="entry name" value="Formate dehydrogenase/DMSO reductase, domains 1-3"/>
    <property type="match status" value="1"/>
</dbReference>
<protein>
    <submittedName>
        <fullName evidence="10">Molybdopterin-dependent oxidoreductase</fullName>
    </submittedName>
</protein>
<dbReference type="GO" id="GO:0043546">
    <property type="term" value="F:molybdopterin cofactor binding"/>
    <property type="evidence" value="ECO:0007669"/>
    <property type="project" value="InterPro"/>
</dbReference>